<dbReference type="PANTHER" id="PTHR10504">
    <property type="entry name" value="BACTERICIDAL PERMEABILITY-INCREASING BPI PROTEIN-RELATED"/>
    <property type="match status" value="1"/>
</dbReference>
<keyword evidence="2" id="KW-1015">Disulfide bond</keyword>
<evidence type="ECO:0000259" key="6">
    <source>
        <dbReference type="SMART" id="SM00329"/>
    </source>
</evidence>
<feature type="domain" description="Lipid-binding serum glycoprotein N-terminal" evidence="5">
    <location>
        <begin position="45"/>
        <end position="269"/>
    </location>
</feature>
<comment type="similarity">
    <text evidence="1">Belongs to the BPI/LBP/Plunc superfamily. BPI/LBP family.</text>
</comment>
<evidence type="ECO:0000313" key="7">
    <source>
        <dbReference type="EnsemblMetazoa" id="BGLB016060-PA"/>
    </source>
</evidence>
<dbReference type="Pfam" id="PF01273">
    <property type="entry name" value="LBP_BPI_CETP"/>
    <property type="match status" value="1"/>
</dbReference>
<dbReference type="VEuPathDB" id="VectorBase:BGLB016060"/>
<feature type="domain" description="Lipid-binding serum glycoprotein C-terminal" evidence="6">
    <location>
        <begin position="286"/>
        <end position="489"/>
    </location>
</feature>
<dbReference type="InterPro" id="IPR001124">
    <property type="entry name" value="Lipid-bd_serum_glycop_C"/>
</dbReference>
<dbReference type="SMART" id="SM00329">
    <property type="entry name" value="BPI2"/>
    <property type="match status" value="1"/>
</dbReference>
<reference evidence="7" key="1">
    <citation type="submission" date="2020-05" db="UniProtKB">
        <authorList>
            <consortium name="EnsemblMetazoa"/>
        </authorList>
    </citation>
    <scope>IDENTIFICATION</scope>
    <source>
        <strain evidence="7">BB02</strain>
    </source>
</reference>
<name>A0A2C9K7E8_BIOGL</name>
<keyword evidence="4" id="KW-1133">Transmembrane helix</keyword>
<evidence type="ECO:0000259" key="5">
    <source>
        <dbReference type="SMART" id="SM00328"/>
    </source>
</evidence>
<dbReference type="PANTHER" id="PTHR10504:SF131">
    <property type="entry name" value="BPI2 DOMAIN-CONTAINING PROTEIN"/>
    <property type="match status" value="1"/>
</dbReference>
<dbReference type="Gene3D" id="3.15.10.10">
    <property type="entry name" value="Bactericidal permeability-increasing protein, domain 1"/>
    <property type="match status" value="1"/>
</dbReference>
<dbReference type="OrthoDB" id="10255543at2759"/>
<evidence type="ECO:0008006" key="9">
    <source>
        <dbReference type="Google" id="ProtNLM"/>
    </source>
</evidence>
<keyword evidence="4" id="KW-0472">Membrane</keyword>
<dbReference type="KEGG" id="bgt:106073545"/>
<protein>
    <recommendedName>
        <fullName evidence="9">Lipid-binding serum glycoprotein N-terminal domain-containing protein</fullName>
    </recommendedName>
</protein>
<feature type="compositionally biased region" description="Basic and acidic residues" evidence="3">
    <location>
        <begin position="262"/>
        <end position="283"/>
    </location>
</feature>
<dbReference type="GO" id="GO:0008289">
    <property type="term" value="F:lipid binding"/>
    <property type="evidence" value="ECO:0007669"/>
    <property type="project" value="InterPro"/>
</dbReference>
<dbReference type="EnsemblMetazoa" id="BGLB016060-RA">
    <property type="protein sequence ID" value="BGLB016060-PA"/>
    <property type="gene ID" value="BGLB016060"/>
</dbReference>
<dbReference type="InterPro" id="IPR017942">
    <property type="entry name" value="Lipid-bd_serum_glycop_N"/>
</dbReference>
<dbReference type="GO" id="GO:0005615">
    <property type="term" value="C:extracellular space"/>
    <property type="evidence" value="ECO:0007669"/>
    <property type="project" value="TreeGrafter"/>
</dbReference>
<evidence type="ECO:0000256" key="1">
    <source>
        <dbReference type="ARBA" id="ARBA00007292"/>
    </source>
</evidence>
<dbReference type="Pfam" id="PF02886">
    <property type="entry name" value="LBP_BPI_CETP_C"/>
    <property type="match status" value="1"/>
</dbReference>
<accession>A0A2C9K7E8</accession>
<feature type="region of interest" description="Disordered" evidence="3">
    <location>
        <begin position="262"/>
        <end position="285"/>
    </location>
</feature>
<evidence type="ECO:0000256" key="4">
    <source>
        <dbReference type="SAM" id="Phobius"/>
    </source>
</evidence>
<dbReference type="InterPro" id="IPR017943">
    <property type="entry name" value="Bactericidal_perm-incr_a/b_dom"/>
</dbReference>
<evidence type="ECO:0000256" key="3">
    <source>
        <dbReference type="SAM" id="MobiDB-lite"/>
    </source>
</evidence>
<dbReference type="AlphaFoldDB" id="A0A2C9K7E8"/>
<dbReference type="VEuPathDB" id="VectorBase:BGLAX_032276"/>
<evidence type="ECO:0000256" key="2">
    <source>
        <dbReference type="ARBA" id="ARBA00023157"/>
    </source>
</evidence>
<sequence>MSTHIHPVSSVLGTSTLPAAMSTVFLFFALVAGIFAQEKPGAILRLKQQALEYGSRIAPRILQNILDQATFENLEDKDGLVSYKFNKVSLEQTEIGNVKVEFDPSINGISVTLQNSDSSLSMDYESSIDMVLTTMQHSGSAQISLKDVDVDVKIAIEMDSDRIPTLRTLDCKASIRKCDFSFSSIVVDWMYSTMSKIIPNKLRQWTEEKFCRVISEYIDTKTQETIKSVKLHSVMDDLFKVDYSPLSKVSVSDRSIEAGHRGEVSWKSDSSRSNLKADDLPREDQDDENKMFNLWLEEYVAKTFAESAHSHDYLKARIAEDTISEQDQREKLRLSYASSLIPELSSNSPDSYLQVEVSSNKVPDVEISEEGVRIQLHGDVQVSSGSGSNSQQLFKLKTSVKLLARAHVEGNSLVPDILSYDVETRDLTQMQINPKEADALKFTHMIVREIAVKQIDKLARRGLPLMSLPDLRLVDPAIRFTNGSVNLATDAQYKDFY</sequence>
<dbReference type="Gene3D" id="3.15.20.10">
    <property type="entry name" value="Bactericidal permeability-increasing protein, domain 2"/>
    <property type="match status" value="1"/>
</dbReference>
<gene>
    <name evidence="7" type="primary">106073545</name>
</gene>
<dbReference type="InterPro" id="IPR032942">
    <property type="entry name" value="BPI/LBP/Plunc"/>
</dbReference>
<keyword evidence="4" id="KW-0812">Transmembrane</keyword>
<dbReference type="SMART" id="SM00328">
    <property type="entry name" value="BPI1"/>
    <property type="match status" value="1"/>
</dbReference>
<evidence type="ECO:0000313" key="8">
    <source>
        <dbReference type="Proteomes" id="UP000076420"/>
    </source>
</evidence>
<dbReference type="Proteomes" id="UP000076420">
    <property type="component" value="Unassembled WGS sequence"/>
</dbReference>
<feature type="transmembrane region" description="Helical" evidence="4">
    <location>
        <begin position="17"/>
        <end position="36"/>
    </location>
</feature>
<dbReference type="SUPFAM" id="SSF55394">
    <property type="entry name" value="Bactericidal permeability-increasing protein, BPI"/>
    <property type="match status" value="2"/>
</dbReference>
<organism evidence="7 8">
    <name type="scientific">Biomphalaria glabrata</name>
    <name type="common">Bloodfluke planorb</name>
    <name type="synonym">Freshwater snail</name>
    <dbReference type="NCBI Taxonomy" id="6526"/>
    <lineage>
        <taxon>Eukaryota</taxon>
        <taxon>Metazoa</taxon>
        <taxon>Spiralia</taxon>
        <taxon>Lophotrochozoa</taxon>
        <taxon>Mollusca</taxon>
        <taxon>Gastropoda</taxon>
        <taxon>Heterobranchia</taxon>
        <taxon>Euthyneura</taxon>
        <taxon>Panpulmonata</taxon>
        <taxon>Hygrophila</taxon>
        <taxon>Lymnaeoidea</taxon>
        <taxon>Planorbidae</taxon>
        <taxon>Biomphalaria</taxon>
    </lineage>
</organism>
<proteinExistence type="inferred from homology"/>